<dbReference type="RefSeq" id="XP_007804301.1">
    <property type="nucleotide sequence ID" value="XM_007806110.1"/>
</dbReference>
<accession>U1GEA5</accession>
<dbReference type="InterPro" id="IPR001128">
    <property type="entry name" value="Cyt_P450"/>
</dbReference>
<feature type="region of interest" description="Disordered" evidence="7">
    <location>
        <begin position="464"/>
        <end position="495"/>
    </location>
</feature>
<evidence type="ECO:0000256" key="7">
    <source>
        <dbReference type="SAM" id="MobiDB-lite"/>
    </source>
</evidence>
<evidence type="ECO:0000313" key="10">
    <source>
        <dbReference type="Proteomes" id="UP000019373"/>
    </source>
</evidence>
<feature type="binding site" description="axial binding residue" evidence="6">
    <location>
        <position position="512"/>
    </location>
    <ligand>
        <name>heme</name>
        <dbReference type="ChEBI" id="CHEBI:30413"/>
    </ligand>
    <ligandPart>
        <name>Fe</name>
        <dbReference type="ChEBI" id="CHEBI:18248"/>
    </ligandPart>
</feature>
<evidence type="ECO:0000256" key="6">
    <source>
        <dbReference type="PIRSR" id="PIRSR602403-1"/>
    </source>
</evidence>
<dbReference type="Gene3D" id="1.10.630.10">
    <property type="entry name" value="Cytochrome P450"/>
    <property type="match status" value="1"/>
</dbReference>
<dbReference type="InterPro" id="IPR036396">
    <property type="entry name" value="Cyt_P450_sf"/>
</dbReference>
<keyword evidence="5 6" id="KW-0408">Iron</keyword>
<organism evidence="9 10">
    <name type="scientific">Endocarpon pusillum (strain Z07020 / HMAS-L-300199)</name>
    <name type="common">Lichen-forming fungus</name>
    <dbReference type="NCBI Taxonomy" id="1263415"/>
    <lineage>
        <taxon>Eukaryota</taxon>
        <taxon>Fungi</taxon>
        <taxon>Dikarya</taxon>
        <taxon>Ascomycota</taxon>
        <taxon>Pezizomycotina</taxon>
        <taxon>Eurotiomycetes</taxon>
        <taxon>Chaetothyriomycetidae</taxon>
        <taxon>Verrucariales</taxon>
        <taxon>Verrucariaceae</taxon>
        <taxon>Endocarpon</taxon>
    </lineage>
</organism>
<name>U1GEA5_ENDPU</name>
<keyword evidence="4 6" id="KW-0479">Metal-binding</keyword>
<dbReference type="GO" id="GO:0020037">
    <property type="term" value="F:heme binding"/>
    <property type="evidence" value="ECO:0007669"/>
    <property type="project" value="InterPro"/>
</dbReference>
<evidence type="ECO:0000256" key="2">
    <source>
        <dbReference type="ARBA" id="ARBA00010617"/>
    </source>
</evidence>
<proteinExistence type="inferred from homology"/>
<comment type="similarity">
    <text evidence="2">Belongs to the cytochrome P450 family.</text>
</comment>
<evidence type="ECO:0000256" key="8">
    <source>
        <dbReference type="SAM" id="Phobius"/>
    </source>
</evidence>
<dbReference type="Pfam" id="PF00067">
    <property type="entry name" value="p450"/>
    <property type="match status" value="1"/>
</dbReference>
<keyword evidence="8" id="KW-0812">Transmembrane</keyword>
<dbReference type="AlphaFoldDB" id="U1GEA5"/>
<dbReference type="PANTHER" id="PTHR24304:SF2">
    <property type="entry name" value="24-HYDROXYCHOLESTEROL 7-ALPHA-HYDROXYLASE"/>
    <property type="match status" value="1"/>
</dbReference>
<evidence type="ECO:0000256" key="1">
    <source>
        <dbReference type="ARBA" id="ARBA00001971"/>
    </source>
</evidence>
<comment type="cofactor">
    <cofactor evidence="1 6">
        <name>heme</name>
        <dbReference type="ChEBI" id="CHEBI:30413"/>
    </cofactor>
</comment>
<dbReference type="GO" id="GO:0005506">
    <property type="term" value="F:iron ion binding"/>
    <property type="evidence" value="ECO:0007669"/>
    <property type="project" value="InterPro"/>
</dbReference>
<evidence type="ECO:0000256" key="3">
    <source>
        <dbReference type="ARBA" id="ARBA00022617"/>
    </source>
</evidence>
<dbReference type="GeneID" id="19243775"/>
<dbReference type="HOGENOM" id="CLU_018012_2_1_1"/>
<keyword evidence="8" id="KW-0472">Membrane</keyword>
<reference evidence="10" key="1">
    <citation type="journal article" date="2014" name="BMC Genomics">
        <title>Genome characteristics reveal the impact of lichenization on lichen-forming fungus Endocarpon pusillum Hedwig (Verrucariales, Ascomycota).</title>
        <authorList>
            <person name="Wang Y.-Y."/>
            <person name="Liu B."/>
            <person name="Zhang X.-Y."/>
            <person name="Zhou Q.-M."/>
            <person name="Zhang T."/>
            <person name="Li H."/>
            <person name="Yu Y.-F."/>
            <person name="Zhang X.-L."/>
            <person name="Hao X.-Y."/>
            <person name="Wang M."/>
            <person name="Wang L."/>
            <person name="Wei J.-C."/>
        </authorList>
    </citation>
    <scope>NUCLEOTIDE SEQUENCE [LARGE SCALE GENOMIC DNA]</scope>
    <source>
        <strain evidence="10">Z07020 / HMAS-L-300199</strain>
    </source>
</reference>
<keyword evidence="8" id="KW-1133">Transmembrane helix</keyword>
<gene>
    <name evidence="9" type="ORF">EPUS_08935</name>
</gene>
<dbReference type="InterPro" id="IPR002403">
    <property type="entry name" value="Cyt_P450_E_grp-IV"/>
</dbReference>
<dbReference type="GO" id="GO:0016705">
    <property type="term" value="F:oxidoreductase activity, acting on paired donors, with incorporation or reduction of molecular oxygen"/>
    <property type="evidence" value="ECO:0007669"/>
    <property type="project" value="InterPro"/>
</dbReference>
<feature type="transmembrane region" description="Helical" evidence="8">
    <location>
        <begin position="51"/>
        <end position="68"/>
    </location>
</feature>
<dbReference type="OMA" id="CPYERAA"/>
<evidence type="ECO:0000256" key="4">
    <source>
        <dbReference type="ARBA" id="ARBA00022723"/>
    </source>
</evidence>
<evidence type="ECO:0008006" key="11">
    <source>
        <dbReference type="Google" id="ProtNLM"/>
    </source>
</evidence>
<dbReference type="Proteomes" id="UP000019373">
    <property type="component" value="Unassembled WGS sequence"/>
</dbReference>
<protein>
    <recommendedName>
        <fullName evidence="11">Cytochrome P450</fullName>
    </recommendedName>
</protein>
<sequence length="576" mass="65073">MAPSISTVESLLDSQLQSFYFLLAVAVMTRVGTGMACWIEKQSKFNGKEPPTVPYWIPVLGSLLTFLVNTDSFIMSSVKSFGPSTPFQVQLAGMKISIVSGFKNTEAILKASSRMTTTPGAIFALTRLLGTPKYIIPFYLADDSGIGIDPRPGSRVEPQNRVIYHQQRNAHRFLSGSSLKEMNRRYLDTLQRNLLDLKIPDTWIELPDLYSFIQREVFRASVEAMCGSYILSLNPTFIEDFWTWDANVPTLIRAYPRWLAPTAYRARDKMLGHVKRWHAFAKENSDWTKFGPNDPEWDPFWGSKLVKARQTSCLETKVMDADTIASEDLGLIFAGNTNAVPAIFWLFFHILEDQKLQERVEQIIRSDDILIPSEAEMLKLYDSPLLQSIYAETLRLRVGIAITRTPEQEDFNLGAWRLRKGQLISLMSRTAALDKSVWSTGNPENSHALDSFWAERFLRYPDDPKSGPLREATGANTTTESEKSTSGSNEPRYTTGGLSGAWIPYGGGKRMCPGRHFAKQEILATLIVMCVLYDIELVSHDLKDLPKANLKYYPLGGLPPDRKLPVRIRRRTLGHK</sequence>
<evidence type="ECO:0000256" key="5">
    <source>
        <dbReference type="ARBA" id="ARBA00023004"/>
    </source>
</evidence>
<dbReference type="InterPro" id="IPR050529">
    <property type="entry name" value="CYP450_sterol_14alpha_dmase"/>
</dbReference>
<dbReference type="EMBL" id="KE721359">
    <property type="protein sequence ID" value="ERF70051.1"/>
    <property type="molecule type" value="Genomic_DNA"/>
</dbReference>
<dbReference type="PANTHER" id="PTHR24304">
    <property type="entry name" value="CYTOCHROME P450 FAMILY 7"/>
    <property type="match status" value="1"/>
</dbReference>
<keyword evidence="10" id="KW-1185">Reference proteome</keyword>
<keyword evidence="3 6" id="KW-0349">Heme</keyword>
<evidence type="ECO:0000313" key="9">
    <source>
        <dbReference type="EMBL" id="ERF70051.1"/>
    </source>
</evidence>
<dbReference type="eggNOG" id="KOG0684">
    <property type="taxonomic scope" value="Eukaryota"/>
</dbReference>
<dbReference type="PRINTS" id="PR00465">
    <property type="entry name" value="EP450IV"/>
</dbReference>
<dbReference type="GO" id="GO:0008395">
    <property type="term" value="F:steroid hydroxylase activity"/>
    <property type="evidence" value="ECO:0007669"/>
    <property type="project" value="TreeGrafter"/>
</dbReference>
<feature type="transmembrane region" description="Helical" evidence="8">
    <location>
        <begin position="20"/>
        <end position="39"/>
    </location>
</feature>
<dbReference type="CDD" id="cd11040">
    <property type="entry name" value="CYP7_CYP8-like"/>
    <property type="match status" value="1"/>
</dbReference>
<dbReference type="SUPFAM" id="SSF48264">
    <property type="entry name" value="Cytochrome P450"/>
    <property type="match status" value="1"/>
</dbReference>
<dbReference type="OrthoDB" id="3366823at2759"/>